<evidence type="ECO:0008006" key="4">
    <source>
        <dbReference type="Google" id="ProtNLM"/>
    </source>
</evidence>
<dbReference type="PaxDb" id="522772-Dacet_0285"/>
<gene>
    <name evidence="2" type="ordered locus">Dacet_0285</name>
</gene>
<dbReference type="EMBL" id="CP001968">
    <property type="protein sequence ID" value="ADD67085.1"/>
    <property type="molecule type" value="Genomic_DNA"/>
</dbReference>
<reference evidence="2 3" key="1">
    <citation type="journal article" date="2010" name="Stand. Genomic Sci.">
        <title>Complete genome sequence of Denitrovibrio acetiphilus type strain (N2460).</title>
        <authorList>
            <person name="Kiss H."/>
            <person name="Lang E."/>
            <person name="Lapidus A."/>
            <person name="Copeland A."/>
            <person name="Nolan M."/>
            <person name="Glavina Del Rio T."/>
            <person name="Chen F."/>
            <person name="Lucas S."/>
            <person name="Tice H."/>
            <person name="Cheng J.F."/>
            <person name="Han C."/>
            <person name="Goodwin L."/>
            <person name="Pitluck S."/>
            <person name="Liolios K."/>
            <person name="Pati A."/>
            <person name="Ivanova N."/>
            <person name="Mavromatis K."/>
            <person name="Chen A."/>
            <person name="Palaniappan K."/>
            <person name="Land M."/>
            <person name="Hauser L."/>
            <person name="Chang Y.J."/>
            <person name="Jeffries C.D."/>
            <person name="Detter J.C."/>
            <person name="Brettin T."/>
            <person name="Spring S."/>
            <person name="Rohde M."/>
            <person name="Goker M."/>
            <person name="Woyke T."/>
            <person name="Bristow J."/>
            <person name="Eisen J.A."/>
            <person name="Markowitz V."/>
            <person name="Hugenholtz P."/>
            <person name="Kyrpides N.C."/>
            <person name="Klenk H.P."/>
        </authorList>
    </citation>
    <scope>NUCLEOTIDE SEQUENCE [LARGE SCALE GENOMIC DNA]</scope>
    <source>
        <strain evidence="3">DSM 12809 / NBRC 114555 / N2460</strain>
    </source>
</reference>
<accession>D4H2M4</accession>
<dbReference type="HOGENOM" id="CLU_813107_0_0_0"/>
<keyword evidence="1" id="KW-0732">Signal</keyword>
<dbReference type="OrthoDB" id="6191536at2"/>
<feature type="chain" id="PRO_5003058286" description="Lipoprotein" evidence="1">
    <location>
        <begin position="19"/>
        <end position="341"/>
    </location>
</feature>
<organism evidence="2 3">
    <name type="scientific">Denitrovibrio acetiphilus (strain DSM 12809 / NBRC 114555 / N2460)</name>
    <dbReference type="NCBI Taxonomy" id="522772"/>
    <lineage>
        <taxon>Bacteria</taxon>
        <taxon>Pseudomonadati</taxon>
        <taxon>Deferribacterota</taxon>
        <taxon>Deferribacteres</taxon>
        <taxon>Deferribacterales</taxon>
        <taxon>Geovibrionaceae</taxon>
        <taxon>Denitrovibrio</taxon>
    </lineage>
</organism>
<feature type="signal peptide" evidence="1">
    <location>
        <begin position="1"/>
        <end position="18"/>
    </location>
</feature>
<dbReference type="InParanoid" id="D4H2M4"/>
<name>D4H2M4_DENA2</name>
<proteinExistence type="predicted"/>
<dbReference type="STRING" id="522772.Dacet_0285"/>
<protein>
    <recommendedName>
        <fullName evidence="4">Lipoprotein</fullName>
    </recommendedName>
</protein>
<evidence type="ECO:0000313" key="2">
    <source>
        <dbReference type="EMBL" id="ADD67085.1"/>
    </source>
</evidence>
<dbReference type="AlphaFoldDB" id="D4H2M4"/>
<evidence type="ECO:0000313" key="3">
    <source>
        <dbReference type="Proteomes" id="UP000002012"/>
    </source>
</evidence>
<evidence type="ECO:0000256" key="1">
    <source>
        <dbReference type="SAM" id="SignalP"/>
    </source>
</evidence>
<dbReference type="RefSeq" id="WP_013009630.1">
    <property type="nucleotide sequence ID" value="NC_013943.1"/>
</dbReference>
<dbReference type="Proteomes" id="UP000002012">
    <property type="component" value="Chromosome"/>
</dbReference>
<dbReference type="KEGG" id="dap:Dacet_0285"/>
<sequence precursor="true">MNKILLLVFLLTCVYACTGFQLKPEPLEPPPPPPVSENPVTSYVYRIGGDLNIEFAIADDSWDYTAVMSNDGVTFTLVIKDVEREMGDLEVIRPLKSVDKTEYPSGFRLVFHLASRHSAYTLKNDLGLKVVLTALDPDMEILSMNTFGSWADPLRPAEAFQGTFADGGKTTVKFDGPPLYSAGEAGGRNYIDVFGVNIIPGTIKHPALVASNNMDGKTRLIFNKKVDVCPDNYSLIIGEKCKGYSGLSGFRREKNEKTESFEFRLPGRPDMTVREMNGIVAFGFKDAKLFSKVLQRFAVSYVYKVEAREKDGMLWLIFLYNGDLKYRKYYSGDRFFVVFYR</sequence>
<keyword evidence="3" id="KW-1185">Reference proteome</keyword>